<evidence type="ECO:0000313" key="9">
    <source>
        <dbReference type="Proteomes" id="UP001218364"/>
    </source>
</evidence>
<dbReference type="EMBL" id="CP015124">
    <property type="protein sequence ID" value="ANP38400.1"/>
    <property type="molecule type" value="Genomic_DNA"/>
</dbReference>
<dbReference type="SUPFAM" id="SSF53850">
    <property type="entry name" value="Periplasmic binding protein-like II"/>
    <property type="match status" value="1"/>
</dbReference>
<dbReference type="InterPro" id="IPR036390">
    <property type="entry name" value="WH_DNA-bd_sf"/>
</dbReference>
<dbReference type="InterPro" id="IPR036388">
    <property type="entry name" value="WH-like_DNA-bd_sf"/>
</dbReference>
<dbReference type="InterPro" id="IPR050389">
    <property type="entry name" value="LysR-type_TF"/>
</dbReference>
<keyword evidence="8" id="KW-1185">Reference proteome</keyword>
<dbReference type="InterPro" id="IPR005119">
    <property type="entry name" value="LysR_subst-bd"/>
</dbReference>
<keyword evidence="4" id="KW-0804">Transcription</keyword>
<dbReference type="Pfam" id="PF03466">
    <property type="entry name" value="LysR_substrate"/>
    <property type="match status" value="1"/>
</dbReference>
<evidence type="ECO:0000256" key="1">
    <source>
        <dbReference type="ARBA" id="ARBA00009437"/>
    </source>
</evidence>
<organism evidence="6 8">
    <name type="scientific">Phaeobacter gallaeciensis</name>
    <dbReference type="NCBI Taxonomy" id="60890"/>
    <lineage>
        <taxon>Bacteria</taxon>
        <taxon>Pseudomonadati</taxon>
        <taxon>Pseudomonadota</taxon>
        <taxon>Alphaproteobacteria</taxon>
        <taxon>Rhodobacterales</taxon>
        <taxon>Roseobacteraceae</taxon>
        <taxon>Phaeobacter</taxon>
    </lineage>
</organism>
<proteinExistence type="inferred from homology"/>
<reference evidence="7 9" key="2">
    <citation type="submission" date="2023-02" db="EMBL/GenBank/DDBJ databases">
        <title>Population genomics of bacteria associated with diatom.</title>
        <authorList>
            <person name="Xie J."/>
            <person name="Wang H."/>
        </authorList>
    </citation>
    <scope>NUCLEOTIDE SEQUENCE [LARGE SCALE GENOMIC DNA]</scope>
    <source>
        <strain evidence="7 9">PT47_8</strain>
    </source>
</reference>
<name>A0A1B0ZWI2_9RHOB</name>
<dbReference type="InterPro" id="IPR037402">
    <property type="entry name" value="YidZ_PBP2"/>
</dbReference>
<dbReference type="InterPro" id="IPR011991">
    <property type="entry name" value="ArsR-like_HTH"/>
</dbReference>
<accession>A0A1B0ZWI2</accession>
<dbReference type="Proteomes" id="UP000092565">
    <property type="component" value="Chromosome"/>
</dbReference>
<comment type="similarity">
    <text evidence="1">Belongs to the LysR transcriptional regulatory family.</text>
</comment>
<evidence type="ECO:0000313" key="8">
    <source>
        <dbReference type="Proteomes" id="UP000092565"/>
    </source>
</evidence>
<feature type="domain" description="HTH lysR-type" evidence="5">
    <location>
        <begin position="12"/>
        <end position="66"/>
    </location>
</feature>
<keyword evidence="2" id="KW-0805">Transcription regulation</keyword>
<dbReference type="PRINTS" id="PR00039">
    <property type="entry name" value="HTHLYSR"/>
</dbReference>
<dbReference type="InterPro" id="IPR000847">
    <property type="entry name" value="LysR_HTH_N"/>
</dbReference>
<dbReference type="Gene3D" id="3.40.190.10">
    <property type="entry name" value="Periplasmic binding protein-like II"/>
    <property type="match status" value="2"/>
</dbReference>
<dbReference type="PROSITE" id="PS50931">
    <property type="entry name" value="HTH_LYSR"/>
    <property type="match status" value="1"/>
</dbReference>
<evidence type="ECO:0000256" key="4">
    <source>
        <dbReference type="ARBA" id="ARBA00023163"/>
    </source>
</evidence>
<dbReference type="GO" id="GO:0003700">
    <property type="term" value="F:DNA-binding transcription factor activity"/>
    <property type="evidence" value="ECO:0007669"/>
    <property type="project" value="InterPro"/>
</dbReference>
<dbReference type="GO" id="GO:0003677">
    <property type="term" value="F:DNA binding"/>
    <property type="evidence" value="ECO:0007669"/>
    <property type="project" value="UniProtKB-KW"/>
</dbReference>
<gene>
    <name evidence="6" type="ORF">JL2886_03527</name>
    <name evidence="7" type="ORF">PXK24_00145</name>
</gene>
<dbReference type="CDD" id="cd08417">
    <property type="entry name" value="PBP2_Nitroaromatics_like"/>
    <property type="match status" value="1"/>
</dbReference>
<dbReference type="RefSeq" id="WP_065273061.1">
    <property type="nucleotide sequence ID" value="NZ_CP015124.1"/>
</dbReference>
<evidence type="ECO:0000256" key="3">
    <source>
        <dbReference type="ARBA" id="ARBA00023125"/>
    </source>
</evidence>
<dbReference type="Proteomes" id="UP001218364">
    <property type="component" value="Unassembled WGS sequence"/>
</dbReference>
<sequence>MRDVDTSQLSGRLLRVFLTVYDEMSVSKAAERLNISQSTVSHNLEKLRCIIGDKLFVQAGRGIVPSPRAERLVPKVRRLLAQMDALVDHGEYVPANDPDPFVIATNGGVLVPEVNRTCTRIWQEVPRKRMVFRELGPSANAENLLERGIADFAIAPRPEVYPATLCHAHLFSEGFRVFYDPEVRGPIKDVYDYSGASHATLDFGGPYKSTVQSALEALNLSRDIAVSVPNVWLLAEVIRGTDTVATLPAMLINSAFRGFSSSPLPLSVPDAEFDLVWHRRFDGSSRLAWLREILTETLKQPAN</sequence>
<evidence type="ECO:0000256" key="2">
    <source>
        <dbReference type="ARBA" id="ARBA00023015"/>
    </source>
</evidence>
<evidence type="ECO:0000313" key="7">
    <source>
        <dbReference type="EMBL" id="MDE4164083.1"/>
    </source>
</evidence>
<dbReference type="OrthoDB" id="9774011at2"/>
<keyword evidence="3" id="KW-0238">DNA-binding</keyword>
<dbReference type="AlphaFoldDB" id="A0A1B0ZWI2"/>
<dbReference type="Gene3D" id="1.10.10.10">
    <property type="entry name" value="Winged helix-like DNA-binding domain superfamily/Winged helix DNA-binding domain"/>
    <property type="match status" value="1"/>
</dbReference>
<evidence type="ECO:0000313" key="6">
    <source>
        <dbReference type="EMBL" id="ANP38400.1"/>
    </source>
</evidence>
<dbReference type="SUPFAM" id="SSF46785">
    <property type="entry name" value="Winged helix' DNA-binding domain"/>
    <property type="match status" value="1"/>
</dbReference>
<evidence type="ECO:0000259" key="5">
    <source>
        <dbReference type="PROSITE" id="PS50931"/>
    </source>
</evidence>
<dbReference type="Pfam" id="PF00126">
    <property type="entry name" value="HTH_1"/>
    <property type="match status" value="1"/>
</dbReference>
<dbReference type="EMBL" id="JARCJK010000001">
    <property type="protein sequence ID" value="MDE4164083.1"/>
    <property type="molecule type" value="Genomic_DNA"/>
</dbReference>
<protein>
    <submittedName>
        <fullName evidence="7">LysR family transcriptional regulator</fullName>
    </submittedName>
    <submittedName>
        <fullName evidence="6">Transcriptional regulator, LysR family protein</fullName>
    </submittedName>
</protein>
<dbReference type="PANTHER" id="PTHR30118:SF6">
    <property type="entry name" value="HTH-TYPE TRANSCRIPTIONAL REGULATOR LEUO"/>
    <property type="match status" value="1"/>
</dbReference>
<dbReference type="PANTHER" id="PTHR30118">
    <property type="entry name" value="HTH-TYPE TRANSCRIPTIONAL REGULATOR LEUO-RELATED"/>
    <property type="match status" value="1"/>
</dbReference>
<reference evidence="6 8" key="1">
    <citation type="submission" date="2016-04" db="EMBL/GenBank/DDBJ databases">
        <authorList>
            <person name="Evans L.H."/>
            <person name="Alamgir A."/>
            <person name="Owens N."/>
            <person name="Weber N.D."/>
            <person name="Virtaneva K."/>
            <person name="Barbian K."/>
            <person name="Babar A."/>
            <person name="Rosenke K."/>
        </authorList>
    </citation>
    <scope>NUCLEOTIDE SEQUENCE [LARGE SCALE GENOMIC DNA]</scope>
    <source>
        <strain evidence="6 8">JL2886</strain>
    </source>
</reference>
<dbReference type="CDD" id="cd00090">
    <property type="entry name" value="HTH_ARSR"/>
    <property type="match status" value="1"/>
</dbReference>